<evidence type="ECO:0000256" key="11">
    <source>
        <dbReference type="ARBA" id="ARBA00022777"/>
    </source>
</evidence>
<proteinExistence type="inferred from homology"/>
<dbReference type="SMART" id="SM00220">
    <property type="entry name" value="S_TKc"/>
    <property type="match status" value="1"/>
</dbReference>
<evidence type="ECO:0000256" key="19">
    <source>
        <dbReference type="SAM" id="Phobius"/>
    </source>
</evidence>
<gene>
    <name evidence="22" type="primary">MELK</name>
    <name evidence="22" type="synonym">melk</name>
</gene>
<reference evidence="22" key="2">
    <citation type="submission" date="2025-08" db="UniProtKB">
        <authorList>
            <consortium name="Ensembl"/>
        </authorList>
    </citation>
    <scope>IDENTIFICATION</scope>
</reference>
<evidence type="ECO:0000313" key="22">
    <source>
        <dbReference type="Ensembl" id="ENSONIP00000052181.1"/>
    </source>
</evidence>
<evidence type="ECO:0000256" key="16">
    <source>
        <dbReference type="ARBA" id="ARBA00047899"/>
    </source>
</evidence>
<feature type="transmembrane region" description="Helical" evidence="19">
    <location>
        <begin position="21"/>
        <end position="41"/>
    </location>
</feature>
<dbReference type="CDD" id="cd14078">
    <property type="entry name" value="STKc_MELK"/>
    <property type="match status" value="1"/>
</dbReference>
<reference evidence="23" key="1">
    <citation type="submission" date="2012-01" db="EMBL/GenBank/DDBJ databases">
        <title>The Genome Sequence of Oreochromis niloticus (Nile Tilapia).</title>
        <authorList>
            <consortium name="Broad Institute Genome Assembly Team"/>
            <consortium name="Broad Institute Sequencing Platform"/>
            <person name="Di Palma F."/>
            <person name="Johnson J."/>
            <person name="Lander E.S."/>
            <person name="Lindblad-Toh K."/>
        </authorList>
    </citation>
    <scope>NUCLEOTIDE SEQUENCE [LARGE SCALE GENOMIC DNA]</scope>
</reference>
<dbReference type="PROSITE" id="PS00108">
    <property type="entry name" value="PROTEIN_KINASE_ST"/>
    <property type="match status" value="1"/>
</dbReference>
<organism evidence="22 23">
    <name type="scientific">Oreochromis niloticus</name>
    <name type="common">Nile tilapia</name>
    <name type="synonym">Tilapia nilotica</name>
    <dbReference type="NCBI Taxonomy" id="8128"/>
    <lineage>
        <taxon>Eukaryota</taxon>
        <taxon>Metazoa</taxon>
        <taxon>Chordata</taxon>
        <taxon>Craniata</taxon>
        <taxon>Vertebrata</taxon>
        <taxon>Euteleostomi</taxon>
        <taxon>Actinopterygii</taxon>
        <taxon>Neopterygii</taxon>
        <taxon>Teleostei</taxon>
        <taxon>Neoteleostei</taxon>
        <taxon>Acanthomorphata</taxon>
        <taxon>Ovalentaria</taxon>
        <taxon>Cichlomorphae</taxon>
        <taxon>Cichliformes</taxon>
        <taxon>Cichlidae</taxon>
        <taxon>African cichlids</taxon>
        <taxon>Pseudocrenilabrinae</taxon>
        <taxon>Oreochromini</taxon>
        <taxon>Oreochromis</taxon>
    </lineage>
</organism>
<dbReference type="OMA" id="NVCTPKS"/>
<evidence type="ECO:0000313" key="23">
    <source>
        <dbReference type="Proteomes" id="UP000005207"/>
    </source>
</evidence>
<evidence type="ECO:0000256" key="14">
    <source>
        <dbReference type="ARBA" id="ARBA00023136"/>
    </source>
</evidence>
<dbReference type="Ensembl" id="ENSONIT00000084196.1">
    <property type="protein sequence ID" value="ENSONIP00000052181.1"/>
    <property type="gene ID" value="ENSONIG00000008947.2"/>
</dbReference>
<dbReference type="PANTHER" id="PTHR24346:SF30">
    <property type="entry name" value="MATERNAL EMBRYONIC LEUCINE ZIPPER KINASE"/>
    <property type="match status" value="1"/>
</dbReference>
<accession>A0A669CVS0</accession>
<evidence type="ECO:0000256" key="7">
    <source>
        <dbReference type="ARBA" id="ARBA00022553"/>
    </source>
</evidence>
<comment type="similarity">
    <text evidence="2">Belongs to the protein kinase superfamily. CAMK Ser/Thr protein kinase family. SNF1 subfamily.</text>
</comment>
<evidence type="ECO:0000259" key="21">
    <source>
        <dbReference type="PROSITE" id="PS50032"/>
    </source>
</evidence>
<dbReference type="GO" id="GO:0005524">
    <property type="term" value="F:ATP binding"/>
    <property type="evidence" value="ECO:0007669"/>
    <property type="project" value="UniProtKB-KW"/>
</dbReference>
<dbReference type="GO" id="GO:0048821">
    <property type="term" value="P:erythrocyte development"/>
    <property type="evidence" value="ECO:0007669"/>
    <property type="project" value="Ensembl"/>
</dbReference>
<comment type="catalytic activity">
    <reaction evidence="17">
        <text>L-seryl-[protein] + ATP = O-phospho-L-seryl-[protein] + ADP + H(+)</text>
        <dbReference type="Rhea" id="RHEA:17989"/>
        <dbReference type="Rhea" id="RHEA-COMP:9863"/>
        <dbReference type="Rhea" id="RHEA-COMP:11604"/>
        <dbReference type="ChEBI" id="CHEBI:15378"/>
        <dbReference type="ChEBI" id="CHEBI:29999"/>
        <dbReference type="ChEBI" id="CHEBI:30616"/>
        <dbReference type="ChEBI" id="CHEBI:83421"/>
        <dbReference type="ChEBI" id="CHEBI:456216"/>
        <dbReference type="EC" id="2.7.11.1"/>
    </reaction>
</comment>
<feature type="domain" description="KA1" evidence="21">
    <location>
        <begin position="652"/>
        <end position="701"/>
    </location>
</feature>
<dbReference type="InterPro" id="IPR000719">
    <property type="entry name" value="Prot_kinase_dom"/>
</dbReference>
<dbReference type="InParanoid" id="A0A669CVS0"/>
<dbReference type="GO" id="GO:0005737">
    <property type="term" value="C:cytoplasm"/>
    <property type="evidence" value="ECO:0007669"/>
    <property type="project" value="TreeGrafter"/>
</dbReference>
<comment type="catalytic activity">
    <reaction evidence="16">
        <text>L-threonyl-[protein] + ATP = O-phospho-L-threonyl-[protein] + ADP + H(+)</text>
        <dbReference type="Rhea" id="RHEA:46608"/>
        <dbReference type="Rhea" id="RHEA-COMP:11060"/>
        <dbReference type="Rhea" id="RHEA-COMP:11605"/>
        <dbReference type="ChEBI" id="CHEBI:15378"/>
        <dbReference type="ChEBI" id="CHEBI:30013"/>
        <dbReference type="ChEBI" id="CHEBI:30616"/>
        <dbReference type="ChEBI" id="CHEBI:61977"/>
        <dbReference type="ChEBI" id="CHEBI:456216"/>
        <dbReference type="EC" id="2.7.11.1"/>
    </reaction>
</comment>
<dbReference type="InterPro" id="IPR011009">
    <property type="entry name" value="Kinase-like_dom_sf"/>
</dbReference>
<feature type="region of interest" description="Disordered" evidence="18">
    <location>
        <begin position="408"/>
        <end position="542"/>
    </location>
</feature>
<keyword evidence="7" id="KW-0597">Phosphoprotein</keyword>
<dbReference type="AlphaFoldDB" id="A0A669CVS0"/>
<dbReference type="InterPro" id="IPR048637">
    <property type="entry name" value="MELK_UBA"/>
</dbReference>
<evidence type="ECO:0000256" key="1">
    <source>
        <dbReference type="ARBA" id="ARBA00004202"/>
    </source>
</evidence>
<dbReference type="GeneTree" id="ENSGT00940000154889"/>
<keyword evidence="23" id="KW-1185">Reference proteome</keyword>
<keyword evidence="11" id="KW-0418">Kinase</keyword>
<dbReference type="Pfam" id="PF00069">
    <property type="entry name" value="Pkinase"/>
    <property type="match status" value="1"/>
</dbReference>
<dbReference type="PANTHER" id="PTHR24346">
    <property type="entry name" value="MAP/MICROTUBULE AFFINITY-REGULATING KINASE"/>
    <property type="match status" value="1"/>
</dbReference>
<dbReference type="EC" id="2.7.11.1" evidence="3"/>
<reference evidence="22" key="3">
    <citation type="submission" date="2025-09" db="UniProtKB">
        <authorList>
            <consortium name="Ensembl"/>
        </authorList>
    </citation>
    <scope>IDENTIFICATION</scope>
</reference>
<dbReference type="InterPro" id="IPR028375">
    <property type="entry name" value="KA1/Ssp2_C"/>
</dbReference>
<dbReference type="CDD" id="cd12198">
    <property type="entry name" value="MELK_C"/>
    <property type="match status" value="1"/>
</dbReference>
<dbReference type="Gene3D" id="1.10.510.10">
    <property type="entry name" value="Transferase(Phosphotransferase) domain 1"/>
    <property type="match status" value="1"/>
</dbReference>
<sequence>MRFMRLSAPVMQELMYAFKKTVTICIVSCLNPVCVFSFFLFPPGGFAKVKLGRHILTGEKVAIKIMNKKDLGDDLPRVKVEIEAMKNLSHQHICRLYQVIETSTQIFMVLEYCPGGELFDYIIAKDRLSEEETRVFFRQIVSAMAYVHSQGYAHRDLKPENLLIDGDHNLKLIDFGLCAKPKGGLGYELMTCCGSPAYAAPELIQGKAYIGSEADVWSMGVLLFALLCGHLPFDDDNCMILYRKITRGTYDNPKWLSPGSILLLNQMLQVDPKRRLTVRQLLDHPWVMKDYNSPVEWYSRQPLGYIDEDCITEMAVNMKRSRQSTTALVKEWRYDHITATYLLLLSKKQRGKPVRLRPEPAVCEDSCSPLHQGLQTRKALHFSEDEDALIVDSLDICSDYIDDCPWVSVPQHTPQRVRGQPDGITKKDTRLVSPSVEKGHPSSPTPERARKATPRCHRERKREQASENKENNDVQDRDVDIFALPPPRTPVSSKKNARLNKNVLTTPNQNANINSPKPSVATPKGGDDSSKEHKKRAAENQDPANVEIIAFSPERRSRSLDLAVTGDSGKKKRGGKMFGSLERGLDKVITMLTPNKRRALRDGPRKIKAQYNVTLTSQTNPDQVLNQILSILPEKNIDFTQKGYTLKCQTWGDFGKVTMAFELEVCLLQRPEVVGVRRQRLKGDAWVYKHLVEDILSTSSI</sequence>
<dbReference type="FunFam" id="3.30.310.80:FF:000004">
    <property type="entry name" value="Non-specific serine/threonine protein kinase"/>
    <property type="match status" value="1"/>
</dbReference>
<dbReference type="PROSITE" id="PS50011">
    <property type="entry name" value="PROTEIN_KINASE_DOM"/>
    <property type="match status" value="1"/>
</dbReference>
<keyword evidence="14 19" id="KW-0472">Membrane</keyword>
<feature type="compositionally biased region" description="Basic and acidic residues" evidence="18">
    <location>
        <begin position="461"/>
        <end position="480"/>
    </location>
</feature>
<evidence type="ECO:0000256" key="10">
    <source>
        <dbReference type="ARBA" id="ARBA00022741"/>
    </source>
</evidence>
<dbReference type="GO" id="GO:0008289">
    <property type="term" value="F:lipid binding"/>
    <property type="evidence" value="ECO:0007669"/>
    <property type="project" value="UniProtKB-KW"/>
</dbReference>
<feature type="compositionally biased region" description="Polar residues" evidence="18">
    <location>
        <begin position="502"/>
        <end position="517"/>
    </location>
</feature>
<dbReference type="FunFam" id="1.10.510.10:FF:000901">
    <property type="entry name" value="Maternal embryonic leucine zipper kinase"/>
    <property type="match status" value="1"/>
</dbReference>
<evidence type="ECO:0000256" key="17">
    <source>
        <dbReference type="ARBA" id="ARBA00048679"/>
    </source>
</evidence>
<evidence type="ECO:0000256" key="4">
    <source>
        <dbReference type="ARBA" id="ARBA00017168"/>
    </source>
</evidence>
<protein>
    <recommendedName>
        <fullName evidence="4">Maternal embryonic leucine zipper kinase</fullName>
        <ecNumber evidence="3">2.7.11.1</ecNumber>
    </recommendedName>
</protein>
<evidence type="ECO:0000259" key="20">
    <source>
        <dbReference type="PROSITE" id="PS50011"/>
    </source>
</evidence>
<dbReference type="Pfam" id="PF21594">
    <property type="entry name" value="UBA_MELK"/>
    <property type="match status" value="1"/>
</dbReference>
<evidence type="ECO:0000256" key="13">
    <source>
        <dbReference type="ARBA" id="ARBA00023121"/>
    </source>
</evidence>
<keyword evidence="19" id="KW-1133">Transmembrane helix</keyword>
<dbReference type="GO" id="GO:0004674">
    <property type="term" value="F:protein serine/threonine kinase activity"/>
    <property type="evidence" value="ECO:0007669"/>
    <property type="project" value="UniProtKB-KW"/>
</dbReference>
<feature type="compositionally biased region" description="Basic residues" evidence="18">
    <location>
        <begin position="451"/>
        <end position="460"/>
    </location>
</feature>
<dbReference type="PROSITE" id="PS50032">
    <property type="entry name" value="KA1"/>
    <property type="match status" value="1"/>
</dbReference>
<dbReference type="Proteomes" id="UP000005207">
    <property type="component" value="Linkage group LG6"/>
</dbReference>
<dbReference type="SUPFAM" id="SSF56112">
    <property type="entry name" value="Protein kinase-like (PK-like)"/>
    <property type="match status" value="1"/>
</dbReference>
<evidence type="ECO:0000256" key="5">
    <source>
        <dbReference type="ARBA" id="ARBA00022475"/>
    </source>
</evidence>
<dbReference type="InterPro" id="IPR001772">
    <property type="entry name" value="KA1_dom"/>
</dbReference>
<feature type="domain" description="Protein kinase" evidence="20">
    <location>
        <begin position="35"/>
        <end position="287"/>
    </location>
</feature>
<dbReference type="FunCoup" id="A0A669CVS0">
    <property type="interactions" value="616"/>
</dbReference>
<keyword evidence="15" id="KW-0131">Cell cycle</keyword>
<evidence type="ECO:0000256" key="6">
    <source>
        <dbReference type="ARBA" id="ARBA00022527"/>
    </source>
</evidence>
<keyword evidence="10" id="KW-0547">Nucleotide-binding</keyword>
<dbReference type="GO" id="GO:0035556">
    <property type="term" value="P:intracellular signal transduction"/>
    <property type="evidence" value="ECO:0007669"/>
    <property type="project" value="TreeGrafter"/>
</dbReference>
<evidence type="ECO:0000256" key="9">
    <source>
        <dbReference type="ARBA" id="ARBA00022703"/>
    </source>
</evidence>
<evidence type="ECO:0000256" key="3">
    <source>
        <dbReference type="ARBA" id="ARBA00012513"/>
    </source>
</evidence>
<dbReference type="GO" id="GO:0006915">
    <property type="term" value="P:apoptotic process"/>
    <property type="evidence" value="ECO:0007669"/>
    <property type="project" value="UniProtKB-KW"/>
</dbReference>
<dbReference type="CDD" id="cd14341">
    <property type="entry name" value="UBA_MELK"/>
    <property type="match status" value="1"/>
</dbReference>
<dbReference type="SUPFAM" id="SSF103243">
    <property type="entry name" value="KA1-like"/>
    <property type="match status" value="1"/>
</dbReference>
<dbReference type="Pfam" id="PF02149">
    <property type="entry name" value="KA1"/>
    <property type="match status" value="1"/>
</dbReference>
<dbReference type="GO" id="GO:0008016">
    <property type="term" value="P:regulation of heart contraction"/>
    <property type="evidence" value="ECO:0007669"/>
    <property type="project" value="Ensembl"/>
</dbReference>
<keyword evidence="12" id="KW-0067">ATP-binding</keyword>
<name>A0A669CVS0_ORENI</name>
<evidence type="ECO:0000256" key="2">
    <source>
        <dbReference type="ARBA" id="ARBA00006234"/>
    </source>
</evidence>
<evidence type="ECO:0000256" key="18">
    <source>
        <dbReference type="SAM" id="MobiDB-lite"/>
    </source>
</evidence>
<keyword evidence="6" id="KW-0723">Serine/threonine-protein kinase</keyword>
<keyword evidence="9" id="KW-0053">Apoptosis</keyword>
<keyword evidence="8" id="KW-0808">Transferase</keyword>
<evidence type="ECO:0000256" key="15">
    <source>
        <dbReference type="ARBA" id="ARBA00023306"/>
    </source>
</evidence>
<dbReference type="GO" id="GO:0005886">
    <property type="term" value="C:plasma membrane"/>
    <property type="evidence" value="ECO:0007669"/>
    <property type="project" value="UniProtKB-SubCell"/>
</dbReference>
<keyword evidence="5" id="KW-1003">Cell membrane</keyword>
<evidence type="ECO:0000256" key="8">
    <source>
        <dbReference type="ARBA" id="ARBA00022679"/>
    </source>
</evidence>
<keyword evidence="13" id="KW-0446">Lipid-binding</keyword>
<comment type="subcellular location">
    <subcellularLocation>
        <location evidence="1">Cell membrane</location>
        <topology evidence="1">Peripheral membrane protein</topology>
    </subcellularLocation>
</comment>
<dbReference type="InterPro" id="IPR008271">
    <property type="entry name" value="Ser/Thr_kinase_AS"/>
</dbReference>
<dbReference type="Gene3D" id="3.30.310.80">
    <property type="entry name" value="Kinase associated domain 1, KA1"/>
    <property type="match status" value="1"/>
</dbReference>
<evidence type="ECO:0000256" key="12">
    <source>
        <dbReference type="ARBA" id="ARBA00022840"/>
    </source>
</evidence>
<keyword evidence="19" id="KW-0812">Transmembrane</keyword>
<dbReference type="InterPro" id="IPR034673">
    <property type="entry name" value="MELK"/>
</dbReference>